<sequence length="132" mass="15104">MLQTSYPHTHCEGLCLAFRMEASTSFNNSGLSTSQWLIAQGSRREKSQGSLSAARTRADTLAKNIEYAYDRTDVNRDMYRLKEFPRLSVWCDTIDHWNTTLWKAKSIAAHQNLYTLVDGKIAKQTDRLIPFA</sequence>
<evidence type="ECO:0000313" key="2">
    <source>
        <dbReference type="Proteomes" id="UP001055879"/>
    </source>
</evidence>
<name>A0ACB9EJD5_ARCLA</name>
<accession>A0ACB9EJD5</accession>
<organism evidence="1 2">
    <name type="scientific">Arctium lappa</name>
    <name type="common">Greater burdock</name>
    <name type="synonym">Lappa major</name>
    <dbReference type="NCBI Taxonomy" id="4217"/>
    <lineage>
        <taxon>Eukaryota</taxon>
        <taxon>Viridiplantae</taxon>
        <taxon>Streptophyta</taxon>
        <taxon>Embryophyta</taxon>
        <taxon>Tracheophyta</taxon>
        <taxon>Spermatophyta</taxon>
        <taxon>Magnoliopsida</taxon>
        <taxon>eudicotyledons</taxon>
        <taxon>Gunneridae</taxon>
        <taxon>Pentapetalae</taxon>
        <taxon>asterids</taxon>
        <taxon>campanulids</taxon>
        <taxon>Asterales</taxon>
        <taxon>Asteraceae</taxon>
        <taxon>Carduoideae</taxon>
        <taxon>Cardueae</taxon>
        <taxon>Arctiinae</taxon>
        <taxon>Arctium</taxon>
    </lineage>
</organism>
<reference evidence="2" key="1">
    <citation type="journal article" date="2022" name="Mol. Ecol. Resour.">
        <title>The genomes of chicory, endive, great burdock and yacon provide insights into Asteraceae palaeo-polyploidization history and plant inulin production.</title>
        <authorList>
            <person name="Fan W."/>
            <person name="Wang S."/>
            <person name="Wang H."/>
            <person name="Wang A."/>
            <person name="Jiang F."/>
            <person name="Liu H."/>
            <person name="Zhao H."/>
            <person name="Xu D."/>
            <person name="Zhang Y."/>
        </authorList>
    </citation>
    <scope>NUCLEOTIDE SEQUENCE [LARGE SCALE GENOMIC DNA]</scope>
    <source>
        <strain evidence="2">cv. Niubang</strain>
    </source>
</reference>
<proteinExistence type="predicted"/>
<comment type="caution">
    <text evidence="1">The sequence shown here is derived from an EMBL/GenBank/DDBJ whole genome shotgun (WGS) entry which is preliminary data.</text>
</comment>
<evidence type="ECO:0000313" key="1">
    <source>
        <dbReference type="EMBL" id="KAI3758562.1"/>
    </source>
</evidence>
<dbReference type="EMBL" id="CM042048">
    <property type="protein sequence ID" value="KAI3758562.1"/>
    <property type="molecule type" value="Genomic_DNA"/>
</dbReference>
<keyword evidence="2" id="KW-1185">Reference proteome</keyword>
<dbReference type="Proteomes" id="UP001055879">
    <property type="component" value="Linkage Group LG02"/>
</dbReference>
<reference evidence="1 2" key="2">
    <citation type="journal article" date="2022" name="Mol. Ecol. Resour.">
        <title>The genomes of chicory, endive, great burdock and yacon provide insights into Asteraceae paleo-polyploidization history and plant inulin production.</title>
        <authorList>
            <person name="Fan W."/>
            <person name="Wang S."/>
            <person name="Wang H."/>
            <person name="Wang A."/>
            <person name="Jiang F."/>
            <person name="Liu H."/>
            <person name="Zhao H."/>
            <person name="Xu D."/>
            <person name="Zhang Y."/>
        </authorList>
    </citation>
    <scope>NUCLEOTIDE SEQUENCE [LARGE SCALE GENOMIC DNA]</scope>
    <source>
        <strain evidence="2">cv. Niubang</strain>
    </source>
</reference>
<protein>
    <submittedName>
        <fullName evidence="1">Uncharacterized protein</fullName>
    </submittedName>
</protein>
<gene>
    <name evidence="1" type="ORF">L6452_06129</name>
</gene>